<organism evidence="1 2">
    <name type="scientific">Anatilimnocola aggregata</name>
    <dbReference type="NCBI Taxonomy" id="2528021"/>
    <lineage>
        <taxon>Bacteria</taxon>
        <taxon>Pseudomonadati</taxon>
        <taxon>Planctomycetota</taxon>
        <taxon>Planctomycetia</taxon>
        <taxon>Pirellulales</taxon>
        <taxon>Pirellulaceae</taxon>
        <taxon>Anatilimnocola</taxon>
    </lineage>
</organism>
<keyword evidence="2" id="KW-1185">Reference proteome</keyword>
<name>A0A517YBP2_9BACT</name>
<protein>
    <submittedName>
        <fullName evidence="1">Uncharacterized protein</fullName>
    </submittedName>
</protein>
<dbReference type="AlphaFoldDB" id="A0A517YBP2"/>
<evidence type="ECO:0000313" key="1">
    <source>
        <dbReference type="EMBL" id="QDU27655.1"/>
    </source>
</evidence>
<proteinExistence type="predicted"/>
<dbReference type="KEGG" id="aagg:ETAA8_27440"/>
<dbReference type="RefSeq" id="WP_145088648.1">
    <property type="nucleotide sequence ID" value="NZ_CP036274.1"/>
</dbReference>
<accession>A0A517YBP2</accession>
<evidence type="ECO:0000313" key="2">
    <source>
        <dbReference type="Proteomes" id="UP000315017"/>
    </source>
</evidence>
<dbReference type="EMBL" id="CP036274">
    <property type="protein sequence ID" value="QDU27655.1"/>
    <property type="molecule type" value="Genomic_DNA"/>
</dbReference>
<reference evidence="1 2" key="1">
    <citation type="submission" date="2019-02" db="EMBL/GenBank/DDBJ databases">
        <title>Deep-cultivation of Planctomycetes and their phenomic and genomic characterization uncovers novel biology.</title>
        <authorList>
            <person name="Wiegand S."/>
            <person name="Jogler M."/>
            <person name="Boedeker C."/>
            <person name="Pinto D."/>
            <person name="Vollmers J."/>
            <person name="Rivas-Marin E."/>
            <person name="Kohn T."/>
            <person name="Peeters S.H."/>
            <person name="Heuer A."/>
            <person name="Rast P."/>
            <person name="Oberbeckmann S."/>
            <person name="Bunk B."/>
            <person name="Jeske O."/>
            <person name="Meyerdierks A."/>
            <person name="Storesund J.E."/>
            <person name="Kallscheuer N."/>
            <person name="Luecker S."/>
            <person name="Lage O.M."/>
            <person name="Pohl T."/>
            <person name="Merkel B.J."/>
            <person name="Hornburger P."/>
            <person name="Mueller R.-W."/>
            <person name="Bruemmer F."/>
            <person name="Labrenz M."/>
            <person name="Spormann A.M."/>
            <person name="Op den Camp H."/>
            <person name="Overmann J."/>
            <person name="Amann R."/>
            <person name="Jetten M.S.M."/>
            <person name="Mascher T."/>
            <person name="Medema M.H."/>
            <person name="Devos D.P."/>
            <person name="Kaster A.-K."/>
            <person name="Ovreas L."/>
            <person name="Rohde M."/>
            <person name="Galperin M.Y."/>
            <person name="Jogler C."/>
        </authorList>
    </citation>
    <scope>NUCLEOTIDE SEQUENCE [LARGE SCALE GENOMIC DNA]</scope>
    <source>
        <strain evidence="1 2">ETA_A8</strain>
    </source>
</reference>
<gene>
    <name evidence="1" type="ORF">ETAA8_27440</name>
</gene>
<sequence>MKPSQELIDDIYRERIERARRTPMEEKMFDGLKLFADACEWARVGLRARFPNESEEQIEYRLRAQLDRLKAIEPNAWTIIPTSEASLML</sequence>
<dbReference type="Proteomes" id="UP000315017">
    <property type="component" value="Chromosome"/>
</dbReference>